<dbReference type="InterPro" id="IPR036869">
    <property type="entry name" value="J_dom_sf"/>
</dbReference>
<gene>
    <name evidence="2" type="ORF">CTAYLR_010730</name>
</gene>
<dbReference type="InterPro" id="IPR052276">
    <property type="entry name" value="Diphthamide-biosynth_chaperone"/>
</dbReference>
<dbReference type="PANTHER" id="PTHR44240:SF10">
    <property type="entry name" value="J DOMAIN-CONTAINING PROTEIN"/>
    <property type="match status" value="1"/>
</dbReference>
<dbReference type="Proteomes" id="UP001230188">
    <property type="component" value="Unassembled WGS sequence"/>
</dbReference>
<evidence type="ECO:0000313" key="3">
    <source>
        <dbReference type="Proteomes" id="UP001230188"/>
    </source>
</evidence>
<dbReference type="Pfam" id="PF00226">
    <property type="entry name" value="DnaJ"/>
    <property type="match status" value="1"/>
</dbReference>
<name>A0AAD7UJ40_9STRA</name>
<dbReference type="AlphaFoldDB" id="A0AAD7UJ40"/>
<dbReference type="InterPro" id="IPR001623">
    <property type="entry name" value="DnaJ_domain"/>
</dbReference>
<accession>A0AAD7UJ40</accession>
<organism evidence="2 3">
    <name type="scientific">Chrysophaeum taylorii</name>
    <dbReference type="NCBI Taxonomy" id="2483200"/>
    <lineage>
        <taxon>Eukaryota</taxon>
        <taxon>Sar</taxon>
        <taxon>Stramenopiles</taxon>
        <taxon>Ochrophyta</taxon>
        <taxon>Pelagophyceae</taxon>
        <taxon>Pelagomonadales</taxon>
        <taxon>Pelagomonadaceae</taxon>
        <taxon>Chrysophaeum</taxon>
    </lineage>
</organism>
<reference evidence="2" key="1">
    <citation type="submission" date="2023-01" db="EMBL/GenBank/DDBJ databases">
        <title>Metagenome sequencing of chrysophaentin producing Chrysophaeum taylorii.</title>
        <authorList>
            <person name="Davison J."/>
            <person name="Bewley C."/>
        </authorList>
    </citation>
    <scope>NUCLEOTIDE SEQUENCE</scope>
    <source>
        <strain evidence="2">NIES-1699</strain>
    </source>
</reference>
<sequence length="467" mass="51141">MERVLECRYEEVRRIVSLRVRPPESWSRGPVRARILRAVAKASSFAAEDMEVVCGEQYVSRRATLASLGDGVVVVRRRREGRCFYVDDGIPRGRAPWRLARVDVEDVEGRREKEEVASLLAAAEGACAATREREARRALDVDPWSRAATTALVAALVEARRWAAAVDEVVESADFVTDPVLAARVLRAASLYEDAARRADDGGRHHAAKVAGDAAFAAEDFALAARAYGSAGLDHPTLALDRATALALAGDLEAAKHAYTAARDEHPFDARAARWLARCESVLCGLFGSVRRLEWAAVDDRALAKASKAADDLFCHLRVADPEFAALAARRADLEARRARLWARTKHFARLRVYGDDYHHPRDDDIELPAAEEPHRDATAYDILGVATTATTAQIRAAYKRRALETHPDKPAGDADTFLAVQGAQATLTDPARRAELDATLRRPSPVASAPLRRRVSCLYDVSARAS</sequence>
<proteinExistence type="predicted"/>
<dbReference type="SUPFAM" id="SSF46565">
    <property type="entry name" value="Chaperone J-domain"/>
    <property type="match status" value="1"/>
</dbReference>
<comment type="caution">
    <text evidence="2">The sequence shown here is derived from an EMBL/GenBank/DDBJ whole genome shotgun (WGS) entry which is preliminary data.</text>
</comment>
<evidence type="ECO:0000313" key="2">
    <source>
        <dbReference type="EMBL" id="KAJ8606146.1"/>
    </source>
</evidence>
<dbReference type="EMBL" id="JAQMWT010000292">
    <property type="protein sequence ID" value="KAJ8606146.1"/>
    <property type="molecule type" value="Genomic_DNA"/>
</dbReference>
<dbReference type="PRINTS" id="PR00625">
    <property type="entry name" value="JDOMAIN"/>
</dbReference>
<dbReference type="PANTHER" id="PTHR44240">
    <property type="entry name" value="DNAJ DOMAIN (PROKARYOTIC HEAT SHOCK PROTEIN)-RELATED"/>
    <property type="match status" value="1"/>
</dbReference>
<feature type="domain" description="J" evidence="1">
    <location>
        <begin position="379"/>
        <end position="441"/>
    </location>
</feature>
<dbReference type="Gene3D" id="1.10.287.110">
    <property type="entry name" value="DnaJ domain"/>
    <property type="match status" value="1"/>
</dbReference>
<evidence type="ECO:0000259" key="1">
    <source>
        <dbReference type="PROSITE" id="PS50076"/>
    </source>
</evidence>
<keyword evidence="3" id="KW-1185">Reference proteome</keyword>
<dbReference type="SMART" id="SM00271">
    <property type="entry name" value="DnaJ"/>
    <property type="match status" value="1"/>
</dbReference>
<protein>
    <recommendedName>
        <fullName evidence="1">J domain-containing protein</fullName>
    </recommendedName>
</protein>
<dbReference type="CDD" id="cd06257">
    <property type="entry name" value="DnaJ"/>
    <property type="match status" value="1"/>
</dbReference>
<dbReference type="PROSITE" id="PS50076">
    <property type="entry name" value="DNAJ_2"/>
    <property type="match status" value="1"/>
</dbReference>